<dbReference type="GO" id="GO:0000049">
    <property type="term" value="F:tRNA binding"/>
    <property type="evidence" value="ECO:0007669"/>
    <property type="project" value="TreeGrafter"/>
</dbReference>
<dbReference type="Gene3D" id="3.90.870.10">
    <property type="entry name" value="DHBP synthase"/>
    <property type="match status" value="1"/>
</dbReference>
<dbReference type="EMBL" id="MFQR01000062">
    <property type="protein sequence ID" value="OGH83796.1"/>
    <property type="molecule type" value="Genomic_DNA"/>
</dbReference>
<evidence type="ECO:0000256" key="1">
    <source>
        <dbReference type="ARBA" id="ARBA00004496"/>
    </source>
</evidence>
<evidence type="ECO:0000256" key="3">
    <source>
        <dbReference type="ARBA" id="ARBA00012584"/>
    </source>
</evidence>
<organism evidence="13 14">
    <name type="scientific">Candidatus Magasanikbacteria bacterium RIFOXYA2_FULL_44_8</name>
    <dbReference type="NCBI Taxonomy" id="1798696"/>
    <lineage>
        <taxon>Bacteria</taxon>
        <taxon>Candidatus Magasanikiibacteriota</taxon>
    </lineage>
</organism>
<feature type="domain" description="YrdC-like" evidence="12">
    <location>
        <begin position="7"/>
        <end position="204"/>
    </location>
</feature>
<comment type="subcellular location">
    <subcellularLocation>
        <location evidence="1">Cytoplasm</location>
    </subcellularLocation>
</comment>
<evidence type="ECO:0000256" key="6">
    <source>
        <dbReference type="ARBA" id="ARBA00022694"/>
    </source>
</evidence>
<dbReference type="GO" id="GO:0005524">
    <property type="term" value="F:ATP binding"/>
    <property type="evidence" value="ECO:0007669"/>
    <property type="project" value="UniProtKB-KW"/>
</dbReference>
<dbReference type="GO" id="GO:0005737">
    <property type="term" value="C:cytoplasm"/>
    <property type="evidence" value="ECO:0007669"/>
    <property type="project" value="UniProtKB-SubCell"/>
</dbReference>
<dbReference type="PANTHER" id="PTHR17490:SF16">
    <property type="entry name" value="THREONYLCARBAMOYL-AMP SYNTHASE"/>
    <property type="match status" value="1"/>
</dbReference>
<dbReference type="SUPFAM" id="SSF55821">
    <property type="entry name" value="YrdC/RibB"/>
    <property type="match status" value="1"/>
</dbReference>
<dbReference type="InterPro" id="IPR050156">
    <property type="entry name" value="TC-AMP_synthase_SUA5"/>
</dbReference>
<evidence type="ECO:0000256" key="11">
    <source>
        <dbReference type="ARBA" id="ARBA00048366"/>
    </source>
</evidence>
<dbReference type="EC" id="2.7.7.87" evidence="3"/>
<dbReference type="GO" id="GO:0006450">
    <property type="term" value="P:regulation of translational fidelity"/>
    <property type="evidence" value="ECO:0007669"/>
    <property type="project" value="TreeGrafter"/>
</dbReference>
<dbReference type="NCBIfam" id="TIGR00057">
    <property type="entry name" value="L-threonylcarbamoyladenylate synthase"/>
    <property type="match status" value="1"/>
</dbReference>
<dbReference type="Pfam" id="PF01300">
    <property type="entry name" value="Sua5_yciO_yrdC"/>
    <property type="match status" value="1"/>
</dbReference>
<dbReference type="InterPro" id="IPR006070">
    <property type="entry name" value="Sua5-like_dom"/>
</dbReference>
<evidence type="ECO:0000256" key="10">
    <source>
        <dbReference type="ARBA" id="ARBA00029774"/>
    </source>
</evidence>
<evidence type="ECO:0000313" key="14">
    <source>
        <dbReference type="Proteomes" id="UP000177803"/>
    </source>
</evidence>
<dbReference type="GO" id="GO:0003725">
    <property type="term" value="F:double-stranded RNA binding"/>
    <property type="evidence" value="ECO:0007669"/>
    <property type="project" value="InterPro"/>
</dbReference>
<evidence type="ECO:0000256" key="8">
    <source>
        <dbReference type="ARBA" id="ARBA00022741"/>
    </source>
</evidence>
<dbReference type="GO" id="GO:0008033">
    <property type="term" value="P:tRNA processing"/>
    <property type="evidence" value="ECO:0007669"/>
    <property type="project" value="UniProtKB-KW"/>
</dbReference>
<accession>A0A1F6NIC2</accession>
<keyword evidence="4" id="KW-0963">Cytoplasm</keyword>
<dbReference type="PROSITE" id="PS51163">
    <property type="entry name" value="YRDC"/>
    <property type="match status" value="1"/>
</dbReference>
<keyword evidence="7" id="KW-0548">Nucleotidyltransferase</keyword>
<sequence length="206" mass="22474">MLKILKPENITEIVLELHRGKTTVLPSETSYGLSCDATNQAAVNKIFQIKGRDPKKSVLVVVDSIAEAKKYLEWNEALDFVAQNFWDNQSVGPVTVVGQYHKKFLSKHLAQGVVSEQGTLAVRVTHHPLLKILCQKMGRPLVSTSANIAGGGENYDPAEIGAQFENSEFQPDFVVDAGVLPVAKPSTIVSVLENKIAILRQGEVVV</sequence>
<proteinExistence type="inferred from homology"/>
<reference evidence="13 14" key="1">
    <citation type="journal article" date="2016" name="Nat. Commun.">
        <title>Thousands of microbial genomes shed light on interconnected biogeochemical processes in an aquifer system.</title>
        <authorList>
            <person name="Anantharaman K."/>
            <person name="Brown C.T."/>
            <person name="Hug L.A."/>
            <person name="Sharon I."/>
            <person name="Castelle C.J."/>
            <person name="Probst A.J."/>
            <person name="Thomas B.C."/>
            <person name="Singh A."/>
            <person name="Wilkins M.J."/>
            <person name="Karaoz U."/>
            <person name="Brodie E.L."/>
            <person name="Williams K.H."/>
            <person name="Hubbard S.S."/>
            <person name="Banfield J.F."/>
        </authorList>
    </citation>
    <scope>NUCLEOTIDE SEQUENCE [LARGE SCALE GENOMIC DNA]</scope>
</reference>
<keyword evidence="9" id="KW-0067">ATP-binding</keyword>
<evidence type="ECO:0000256" key="2">
    <source>
        <dbReference type="ARBA" id="ARBA00007663"/>
    </source>
</evidence>
<name>A0A1F6NIC2_9BACT</name>
<gene>
    <name evidence="13" type="ORF">A2261_04070</name>
</gene>
<dbReference type="InterPro" id="IPR017945">
    <property type="entry name" value="DHBP_synth_RibB-like_a/b_dom"/>
</dbReference>
<comment type="catalytic activity">
    <reaction evidence="11">
        <text>L-threonine + hydrogencarbonate + ATP = L-threonylcarbamoyladenylate + diphosphate + H2O</text>
        <dbReference type="Rhea" id="RHEA:36407"/>
        <dbReference type="ChEBI" id="CHEBI:15377"/>
        <dbReference type="ChEBI" id="CHEBI:17544"/>
        <dbReference type="ChEBI" id="CHEBI:30616"/>
        <dbReference type="ChEBI" id="CHEBI:33019"/>
        <dbReference type="ChEBI" id="CHEBI:57926"/>
        <dbReference type="ChEBI" id="CHEBI:73682"/>
        <dbReference type="EC" id="2.7.7.87"/>
    </reaction>
</comment>
<keyword evidence="5" id="KW-0808">Transferase</keyword>
<dbReference type="PANTHER" id="PTHR17490">
    <property type="entry name" value="SUA5"/>
    <property type="match status" value="1"/>
</dbReference>
<evidence type="ECO:0000256" key="9">
    <source>
        <dbReference type="ARBA" id="ARBA00022840"/>
    </source>
</evidence>
<comment type="caution">
    <text evidence="13">The sequence shown here is derived from an EMBL/GenBank/DDBJ whole genome shotgun (WGS) entry which is preliminary data.</text>
</comment>
<dbReference type="Proteomes" id="UP000177803">
    <property type="component" value="Unassembled WGS sequence"/>
</dbReference>
<evidence type="ECO:0000256" key="4">
    <source>
        <dbReference type="ARBA" id="ARBA00022490"/>
    </source>
</evidence>
<keyword evidence="6" id="KW-0819">tRNA processing</keyword>
<evidence type="ECO:0000259" key="12">
    <source>
        <dbReference type="PROSITE" id="PS51163"/>
    </source>
</evidence>
<dbReference type="GO" id="GO:0061710">
    <property type="term" value="F:L-threonylcarbamoyladenylate synthase"/>
    <property type="evidence" value="ECO:0007669"/>
    <property type="project" value="UniProtKB-EC"/>
</dbReference>
<keyword evidence="8" id="KW-0547">Nucleotide-binding</keyword>
<comment type="similarity">
    <text evidence="2">Belongs to the SUA5 family.</text>
</comment>
<evidence type="ECO:0000313" key="13">
    <source>
        <dbReference type="EMBL" id="OGH83796.1"/>
    </source>
</evidence>
<dbReference type="AlphaFoldDB" id="A0A1F6NIC2"/>
<evidence type="ECO:0000256" key="7">
    <source>
        <dbReference type="ARBA" id="ARBA00022695"/>
    </source>
</evidence>
<evidence type="ECO:0000256" key="5">
    <source>
        <dbReference type="ARBA" id="ARBA00022679"/>
    </source>
</evidence>
<protein>
    <recommendedName>
        <fullName evidence="10">L-threonylcarbamoyladenylate synthase</fullName>
        <ecNumber evidence="3">2.7.7.87</ecNumber>
    </recommendedName>
    <alternativeName>
        <fullName evidence="10">L-threonylcarbamoyladenylate synthase</fullName>
    </alternativeName>
</protein>